<dbReference type="EMBL" id="JAASRM010000001">
    <property type="protein sequence ID" value="NIK87866.1"/>
    <property type="molecule type" value="Genomic_DNA"/>
</dbReference>
<feature type="coiled-coil region" evidence="6">
    <location>
        <begin position="98"/>
        <end position="133"/>
    </location>
</feature>
<name>A0A846MWT5_9PROT</name>
<dbReference type="GO" id="GO:0006310">
    <property type="term" value="P:DNA recombination"/>
    <property type="evidence" value="ECO:0007669"/>
    <property type="project" value="UniProtKB-KW"/>
</dbReference>
<evidence type="ECO:0000256" key="3">
    <source>
        <dbReference type="ARBA" id="ARBA00021840"/>
    </source>
</evidence>
<dbReference type="InterPro" id="IPR003798">
    <property type="entry name" value="DNA_recombination_RmuC"/>
</dbReference>
<evidence type="ECO:0000256" key="7">
    <source>
        <dbReference type="SAM" id="Phobius"/>
    </source>
</evidence>
<gene>
    <name evidence="8" type="ORF">FHS83_001184</name>
</gene>
<evidence type="ECO:0000256" key="5">
    <source>
        <dbReference type="ARBA" id="ARBA00023172"/>
    </source>
</evidence>
<dbReference type="AlphaFoldDB" id="A0A846MWT5"/>
<keyword evidence="5" id="KW-0233">DNA recombination</keyword>
<comment type="function">
    <text evidence="1">Involved in DNA recombination.</text>
</comment>
<feature type="coiled-coil region" evidence="6">
    <location>
        <begin position="179"/>
        <end position="213"/>
    </location>
</feature>
<keyword evidence="7" id="KW-0812">Transmembrane</keyword>
<reference evidence="8 9" key="1">
    <citation type="submission" date="2020-03" db="EMBL/GenBank/DDBJ databases">
        <title>Genomic Encyclopedia of Type Strains, Phase IV (KMG-IV): sequencing the most valuable type-strain genomes for metagenomic binning, comparative biology and taxonomic classification.</title>
        <authorList>
            <person name="Goeker M."/>
        </authorList>
    </citation>
    <scope>NUCLEOTIDE SEQUENCE [LARGE SCALE GENOMIC DNA]</scope>
    <source>
        <strain evidence="8 9">DSM 19867</strain>
    </source>
</reference>
<keyword evidence="7" id="KW-1133">Transmembrane helix</keyword>
<feature type="transmembrane region" description="Helical" evidence="7">
    <location>
        <begin position="6"/>
        <end position="26"/>
    </location>
</feature>
<evidence type="ECO:0000256" key="4">
    <source>
        <dbReference type="ARBA" id="ARBA00023054"/>
    </source>
</evidence>
<evidence type="ECO:0000256" key="2">
    <source>
        <dbReference type="ARBA" id="ARBA00009840"/>
    </source>
</evidence>
<organism evidence="8 9">
    <name type="scientific">Rhizomicrobium palustre</name>
    <dbReference type="NCBI Taxonomy" id="189966"/>
    <lineage>
        <taxon>Bacteria</taxon>
        <taxon>Pseudomonadati</taxon>
        <taxon>Pseudomonadota</taxon>
        <taxon>Alphaproteobacteria</taxon>
        <taxon>Micropepsales</taxon>
        <taxon>Micropepsaceae</taxon>
        <taxon>Rhizomicrobium</taxon>
    </lineage>
</organism>
<evidence type="ECO:0000256" key="1">
    <source>
        <dbReference type="ARBA" id="ARBA00003416"/>
    </source>
</evidence>
<keyword evidence="9" id="KW-1185">Reference proteome</keyword>
<dbReference type="Proteomes" id="UP000570514">
    <property type="component" value="Unassembled WGS sequence"/>
</dbReference>
<sequence>MASLPLILQIVTLALVVTLGLLILAFRPRQSADTGGEVLRSEADRIRSHVSEEMRGLRQEISEALRGGQDSLEKRLDAGVEAIRTPITAIGQKLDADMKKLSEEAASQRDTMRAAVEAKLDATDKRLVDAARETREALAASFKETRESLTETLSGLGTHQKERLDKLLSALDMLIEKQGQAAEALRQTVEGRLDKLRQENSEKLDEMRKTVDEKLQTELEKRLGESFRTVSEQLDRVHKGLGEMQTLATGVGDLKKVLSNVKTRGILGEVQLGMLLDQMLAPNQYATNTLVKPETNDRVEFAIRLPGRDEGDEILMPVDSKFPQEDYLRLVEASERGDVEAMKLASDALEVRVKACAKDIHDKYICPPHTTDYAILFLPTEGLFAEVVRRPGLMEQIQRDYHVSIAGPTTLTAQLSAFSMGFRSLALQKRSGEVWKLLSAVQGEFASHGKVVETLKKQLSAATNTIDKLGTRTNVMNRKLREVEALPAEETAEILGLPLPDDME</sequence>
<accession>A0A846MWT5</accession>
<proteinExistence type="inferred from homology"/>
<dbReference type="PANTHER" id="PTHR30563">
    <property type="entry name" value="DNA RECOMBINATION PROTEIN RMUC"/>
    <property type="match status" value="1"/>
</dbReference>
<comment type="similarity">
    <text evidence="2">Belongs to the RmuC family.</text>
</comment>
<dbReference type="Pfam" id="PF02646">
    <property type="entry name" value="RmuC"/>
    <property type="match status" value="1"/>
</dbReference>
<protein>
    <recommendedName>
        <fullName evidence="3">DNA recombination protein RmuC homolog</fullName>
    </recommendedName>
</protein>
<evidence type="ECO:0000256" key="6">
    <source>
        <dbReference type="SAM" id="Coils"/>
    </source>
</evidence>
<dbReference type="PANTHER" id="PTHR30563:SF0">
    <property type="entry name" value="DNA RECOMBINATION PROTEIN RMUC"/>
    <property type="match status" value="1"/>
</dbReference>
<evidence type="ECO:0000313" key="9">
    <source>
        <dbReference type="Proteomes" id="UP000570514"/>
    </source>
</evidence>
<comment type="caution">
    <text evidence="8">The sequence shown here is derived from an EMBL/GenBank/DDBJ whole genome shotgun (WGS) entry which is preliminary data.</text>
</comment>
<evidence type="ECO:0000313" key="8">
    <source>
        <dbReference type="EMBL" id="NIK87866.1"/>
    </source>
</evidence>
<keyword evidence="7" id="KW-0472">Membrane</keyword>
<dbReference type="Gene3D" id="1.20.120.20">
    <property type="entry name" value="Apolipoprotein"/>
    <property type="match status" value="1"/>
</dbReference>
<dbReference type="RefSeq" id="WP_167081823.1">
    <property type="nucleotide sequence ID" value="NZ_BAAADC010000001.1"/>
</dbReference>
<dbReference type="SUPFAM" id="SSF58113">
    <property type="entry name" value="Apolipoprotein A-I"/>
    <property type="match status" value="1"/>
</dbReference>
<keyword evidence="4 6" id="KW-0175">Coiled coil</keyword>